<protein>
    <recommendedName>
        <fullName evidence="1">Reverse transcriptase domain-containing protein</fullName>
    </recommendedName>
</protein>
<evidence type="ECO:0000313" key="2">
    <source>
        <dbReference type="EMBL" id="KAJ8884636.1"/>
    </source>
</evidence>
<dbReference type="SUPFAM" id="SSF56672">
    <property type="entry name" value="DNA/RNA polymerases"/>
    <property type="match status" value="1"/>
</dbReference>
<feature type="domain" description="Reverse transcriptase" evidence="1">
    <location>
        <begin position="1"/>
        <end position="274"/>
    </location>
</feature>
<name>A0ABQ9HJW3_9NEOP</name>
<dbReference type="InterPro" id="IPR000477">
    <property type="entry name" value="RT_dom"/>
</dbReference>
<dbReference type="EMBL" id="JARBHB010000005">
    <property type="protein sequence ID" value="KAJ8884636.1"/>
    <property type="molecule type" value="Genomic_DNA"/>
</dbReference>
<dbReference type="Proteomes" id="UP001159363">
    <property type="component" value="Chromosome 4"/>
</dbReference>
<accession>A0ABQ9HJW3</accession>
<dbReference type="InterPro" id="IPR043502">
    <property type="entry name" value="DNA/RNA_pol_sf"/>
</dbReference>
<proteinExistence type="predicted"/>
<evidence type="ECO:0000259" key="1">
    <source>
        <dbReference type="PROSITE" id="PS50878"/>
    </source>
</evidence>
<evidence type="ECO:0000313" key="3">
    <source>
        <dbReference type="Proteomes" id="UP001159363"/>
    </source>
</evidence>
<dbReference type="CDD" id="cd01650">
    <property type="entry name" value="RT_nLTR_like"/>
    <property type="match status" value="1"/>
</dbReference>
<dbReference type="PROSITE" id="PS50878">
    <property type="entry name" value="RT_POL"/>
    <property type="match status" value="1"/>
</dbReference>
<sequence length="533" mass="59552">MKGQTSLGPDGITASDWGKVPDNFKICIFNLFLLAETIPEWIFAARMVLILKASQPTVATDFRIQNGIKIKPEQRAFIENDGQAKNIMLLVEVLHTGTSWGKPLYAAVLDVRKAFDMVSHTPLMEILRARGLPHNILRHIWQMYLVGKTTIQLPGVPVKQWMKQGDPLYPILFNIVMDEALRDQEASVGFRLGGEVASRQAFADDVVLLVGSRAGLHNNLYRMSRVLEQFGLRLSAAKSFSLAMAAGPLERIYSALLKPYQRIELLKVFLLPSLIYHLSLVKVTMGTLKACDVIIRAAVCRWLRLPHDTALGFFPAACSAGGLGIPSLVRSVPVWILGRLRNVLKSNYPPARELENHPLFSRRVEWARAVATVGGITLDTSLKVKNYWRARASGIPSRDYLSYLHIISNSLSLAVRTSRCRRGPTGALPKCHAGCNDAETTYHVVQQCPRTNETRVARHNQADRLEELGYRVLWEPRYRTSEGVRVSNLVVSKPEEDVALVLDVQVVQSKGMDWSFSRKRAIDAGNKDLDDGV</sequence>
<dbReference type="PANTHER" id="PTHR19446">
    <property type="entry name" value="REVERSE TRANSCRIPTASES"/>
    <property type="match status" value="1"/>
</dbReference>
<organism evidence="2 3">
    <name type="scientific">Dryococelus australis</name>
    <dbReference type="NCBI Taxonomy" id="614101"/>
    <lineage>
        <taxon>Eukaryota</taxon>
        <taxon>Metazoa</taxon>
        <taxon>Ecdysozoa</taxon>
        <taxon>Arthropoda</taxon>
        <taxon>Hexapoda</taxon>
        <taxon>Insecta</taxon>
        <taxon>Pterygota</taxon>
        <taxon>Neoptera</taxon>
        <taxon>Polyneoptera</taxon>
        <taxon>Phasmatodea</taxon>
        <taxon>Verophasmatodea</taxon>
        <taxon>Anareolatae</taxon>
        <taxon>Phasmatidae</taxon>
        <taxon>Eurycanthinae</taxon>
        <taxon>Dryococelus</taxon>
    </lineage>
</organism>
<reference evidence="2 3" key="1">
    <citation type="submission" date="2023-02" db="EMBL/GenBank/DDBJ databases">
        <title>LHISI_Scaffold_Assembly.</title>
        <authorList>
            <person name="Stuart O.P."/>
            <person name="Cleave R."/>
            <person name="Magrath M.J.L."/>
            <person name="Mikheyev A.S."/>
        </authorList>
    </citation>
    <scope>NUCLEOTIDE SEQUENCE [LARGE SCALE GENOMIC DNA]</scope>
    <source>
        <strain evidence="2">Daus_M_001</strain>
        <tissue evidence="2">Leg muscle</tissue>
    </source>
</reference>
<comment type="caution">
    <text evidence="2">The sequence shown here is derived from an EMBL/GenBank/DDBJ whole genome shotgun (WGS) entry which is preliminary data.</text>
</comment>
<gene>
    <name evidence="2" type="ORF">PR048_016493</name>
</gene>
<keyword evidence="3" id="KW-1185">Reference proteome</keyword>
<dbReference type="Pfam" id="PF00078">
    <property type="entry name" value="RVT_1"/>
    <property type="match status" value="1"/>
</dbReference>